<dbReference type="CDD" id="cd17551">
    <property type="entry name" value="REC_RpfG-like"/>
    <property type="match status" value="1"/>
</dbReference>
<dbReference type="InterPro" id="IPR001789">
    <property type="entry name" value="Sig_transdc_resp-reg_receiver"/>
</dbReference>
<dbReference type="Gene3D" id="1.10.3210.10">
    <property type="entry name" value="Hypothetical protein af1432"/>
    <property type="match status" value="1"/>
</dbReference>
<evidence type="ECO:0000256" key="1">
    <source>
        <dbReference type="PROSITE-ProRule" id="PRU00169"/>
    </source>
</evidence>
<accession>A0A926S4T4</accession>
<feature type="domain" description="HD-GYP" evidence="4">
    <location>
        <begin position="146"/>
        <end position="343"/>
    </location>
</feature>
<dbReference type="PANTHER" id="PTHR45228:SF1">
    <property type="entry name" value="CYCLIC DI-GMP PHOSPHODIESTERASE TM_0186"/>
    <property type="match status" value="1"/>
</dbReference>
<dbReference type="CDD" id="cd00077">
    <property type="entry name" value="HDc"/>
    <property type="match status" value="1"/>
</dbReference>
<keyword evidence="1" id="KW-0597">Phosphoprotein</keyword>
<gene>
    <name evidence="5" type="ORF">HK439_00445</name>
</gene>
<feature type="coiled-coil region" evidence="2">
    <location>
        <begin position="121"/>
        <end position="152"/>
    </location>
</feature>
<dbReference type="Pfam" id="PF13487">
    <property type="entry name" value="HD_5"/>
    <property type="match status" value="1"/>
</dbReference>
<dbReference type="RefSeq" id="WP_190289396.1">
    <property type="nucleotide sequence ID" value="NZ_JABFCZ010000001.1"/>
</dbReference>
<evidence type="ECO:0000259" key="4">
    <source>
        <dbReference type="PROSITE" id="PS51832"/>
    </source>
</evidence>
<evidence type="ECO:0000313" key="5">
    <source>
        <dbReference type="EMBL" id="MBD1544717.1"/>
    </source>
</evidence>
<dbReference type="InterPro" id="IPR003607">
    <property type="entry name" value="HD/PDEase_dom"/>
</dbReference>
<sequence length="372" mass="40833">MRVLIVDDSISALASMKNAIAEGLDVDIETCADPVVACGKCADQAYDLVLVDYTMPKLNGIELITRLRRQEGYQTVPIVMVTSESDRSTRLDAIRMGATDFLNKPFDPLELQARARNLLRLRQVQLELARHNDVLEDAVARATEEIAAREEEIIWRLARAIETRDGGTGAHVSRVALIACLLADGLGLNPKHCRMIYLATPLHDLGKIGIPDELLGKPGKLTDEEMARMREHVTVGVQMLENGSSELVRIAAMIAGGHHERWDGKGYPNGLAGEDIPIEARIVAVADVFDALCSDRPYKRAWPLTKAYDEIVANAGTQFDPSCVAVFRQRWLEIVDVMRHADMSPVLPGLEGIVIPAAGRAPDLQPKSGRAH</sequence>
<dbReference type="InterPro" id="IPR037522">
    <property type="entry name" value="HD_GYP_dom"/>
</dbReference>
<dbReference type="SUPFAM" id="SSF109604">
    <property type="entry name" value="HD-domain/PDEase-like"/>
    <property type="match status" value="1"/>
</dbReference>
<protein>
    <submittedName>
        <fullName evidence="5">Response regulator</fullName>
    </submittedName>
</protein>
<dbReference type="EMBL" id="JABFCZ010000001">
    <property type="protein sequence ID" value="MBD1544717.1"/>
    <property type="molecule type" value="Genomic_DNA"/>
</dbReference>
<keyword evidence="2" id="KW-0175">Coiled coil</keyword>
<dbReference type="InterPro" id="IPR011006">
    <property type="entry name" value="CheY-like_superfamily"/>
</dbReference>
<evidence type="ECO:0000259" key="3">
    <source>
        <dbReference type="PROSITE" id="PS50110"/>
    </source>
</evidence>
<feature type="domain" description="Response regulatory" evidence="3">
    <location>
        <begin position="2"/>
        <end position="119"/>
    </location>
</feature>
<dbReference type="InterPro" id="IPR052020">
    <property type="entry name" value="Cyclic_di-GMP/3'3'-cGAMP_PDE"/>
</dbReference>
<dbReference type="PANTHER" id="PTHR45228">
    <property type="entry name" value="CYCLIC DI-GMP PHOSPHODIESTERASE TM_0186-RELATED"/>
    <property type="match status" value="1"/>
</dbReference>
<organism evidence="5 6">
    <name type="scientific">Roseibium aggregatum</name>
    <dbReference type="NCBI Taxonomy" id="187304"/>
    <lineage>
        <taxon>Bacteria</taxon>
        <taxon>Pseudomonadati</taxon>
        <taxon>Pseudomonadota</taxon>
        <taxon>Alphaproteobacteria</taxon>
        <taxon>Hyphomicrobiales</taxon>
        <taxon>Stappiaceae</taxon>
        <taxon>Roseibium</taxon>
    </lineage>
</organism>
<dbReference type="SMART" id="SM00448">
    <property type="entry name" value="REC"/>
    <property type="match status" value="1"/>
</dbReference>
<dbReference type="PROSITE" id="PS50110">
    <property type="entry name" value="RESPONSE_REGULATORY"/>
    <property type="match status" value="1"/>
</dbReference>
<dbReference type="Proteomes" id="UP000598467">
    <property type="component" value="Unassembled WGS sequence"/>
</dbReference>
<proteinExistence type="predicted"/>
<evidence type="ECO:0000256" key="2">
    <source>
        <dbReference type="SAM" id="Coils"/>
    </source>
</evidence>
<dbReference type="GO" id="GO:0000160">
    <property type="term" value="P:phosphorelay signal transduction system"/>
    <property type="evidence" value="ECO:0007669"/>
    <property type="project" value="InterPro"/>
</dbReference>
<dbReference type="Pfam" id="PF00072">
    <property type="entry name" value="Response_reg"/>
    <property type="match status" value="1"/>
</dbReference>
<feature type="modified residue" description="4-aspartylphosphate" evidence="1">
    <location>
        <position position="52"/>
    </location>
</feature>
<name>A0A926S4T4_9HYPH</name>
<evidence type="ECO:0000313" key="6">
    <source>
        <dbReference type="Proteomes" id="UP000598467"/>
    </source>
</evidence>
<reference evidence="5" key="1">
    <citation type="submission" date="2020-05" db="EMBL/GenBank/DDBJ databases">
        <title>Identification of trans-AT polyketide cluster in two marine bacteria, producers of a novel glutaramide-containing polyketide sesbanimide D and analogs.</title>
        <authorList>
            <person name="Kacar D."/>
            <person name="Rodriguez P."/>
            <person name="Canedo L."/>
            <person name="Gonzalez E."/>
            <person name="Galan B."/>
            <person name="De La Calle F."/>
            <person name="Garcia J.L."/>
        </authorList>
    </citation>
    <scope>NUCLEOTIDE SEQUENCE</scope>
    <source>
        <strain evidence="5">PHM038</strain>
    </source>
</reference>
<dbReference type="AlphaFoldDB" id="A0A926S4T4"/>
<dbReference type="SUPFAM" id="SSF52172">
    <property type="entry name" value="CheY-like"/>
    <property type="match status" value="1"/>
</dbReference>
<dbReference type="PROSITE" id="PS51832">
    <property type="entry name" value="HD_GYP"/>
    <property type="match status" value="1"/>
</dbReference>
<comment type="caution">
    <text evidence="5">The sequence shown here is derived from an EMBL/GenBank/DDBJ whole genome shotgun (WGS) entry which is preliminary data.</text>
</comment>
<dbReference type="Gene3D" id="3.40.50.2300">
    <property type="match status" value="1"/>
</dbReference>
<dbReference type="SMART" id="SM00471">
    <property type="entry name" value="HDc"/>
    <property type="match status" value="1"/>
</dbReference>
<dbReference type="GO" id="GO:0008081">
    <property type="term" value="F:phosphoric diester hydrolase activity"/>
    <property type="evidence" value="ECO:0007669"/>
    <property type="project" value="UniProtKB-ARBA"/>
</dbReference>